<evidence type="ECO:0000313" key="3">
    <source>
        <dbReference type="EMBL" id="VYS53786.1"/>
    </source>
</evidence>
<dbReference type="KEGG" id="ath:AT2G28426"/>
<dbReference type="Araport" id="AT2G28426"/>
<reference evidence="3 4" key="1">
    <citation type="submission" date="2019-11" db="EMBL/GenBank/DDBJ databases">
        <authorList>
            <person name="Jiao W.-B."/>
            <person name="Schneeberger K."/>
        </authorList>
    </citation>
    <scope>NUCLEOTIDE SEQUENCE [LARGE SCALE GENOMIC DNA]</scope>
    <source>
        <strain evidence="4">cv. An-1</strain>
        <strain evidence="5">cv. C24</strain>
    </source>
</reference>
<evidence type="ECO:0000313" key="2">
    <source>
        <dbReference type="EMBL" id="CAA0372879.1"/>
    </source>
</evidence>
<dbReference type="ExpressionAtlas" id="A0A654EWY5">
    <property type="expression patterns" value="baseline and differential"/>
</dbReference>
<dbReference type="GeneID" id="6240928"/>
<dbReference type="AlphaFoldDB" id="A0A654EWY5"/>
<protein>
    <submittedName>
        <fullName evidence="3">Uncharacterized protein</fullName>
    </submittedName>
</protein>
<accession>A0A654EWY5</accession>
<dbReference type="Proteomes" id="UP000426265">
    <property type="component" value="Unassembled WGS sequence"/>
</dbReference>
<gene>
    <name evidence="1" type="ordered locus">At2g28426</name>
    <name evidence="3" type="ORF">AN1_LOCUS9244</name>
    <name evidence="2" type="ORF">C24_LOCUS9094</name>
</gene>
<evidence type="ECO:0000313" key="4">
    <source>
        <dbReference type="Proteomes" id="UP000426265"/>
    </source>
</evidence>
<dbReference type="Proteomes" id="UP000434276">
    <property type="component" value="Unassembled WGS sequence"/>
</dbReference>
<dbReference type="RefSeq" id="NP_001118401.1">
    <property type="nucleotide sequence ID" value="NM_001124929.1"/>
</dbReference>
<proteinExistence type="predicted"/>
<organism evidence="3 4">
    <name type="scientific">Arabidopsis thaliana</name>
    <name type="common">Mouse-ear cress</name>
    <dbReference type="NCBI Taxonomy" id="3702"/>
    <lineage>
        <taxon>Eukaryota</taxon>
        <taxon>Viridiplantae</taxon>
        <taxon>Streptophyta</taxon>
        <taxon>Embryophyta</taxon>
        <taxon>Tracheophyta</taxon>
        <taxon>Spermatophyta</taxon>
        <taxon>Magnoliopsida</taxon>
        <taxon>eudicotyledons</taxon>
        <taxon>Gunneridae</taxon>
        <taxon>Pentapetalae</taxon>
        <taxon>rosids</taxon>
        <taxon>malvids</taxon>
        <taxon>Brassicales</taxon>
        <taxon>Brassicaceae</taxon>
        <taxon>Camelineae</taxon>
        <taxon>Arabidopsis</taxon>
    </lineage>
</organism>
<evidence type="ECO:0000313" key="5">
    <source>
        <dbReference type="Proteomes" id="UP000434276"/>
    </source>
</evidence>
<dbReference type="EMBL" id="CACSHJ010000088">
    <property type="protein sequence ID" value="CAA0372879.1"/>
    <property type="molecule type" value="Genomic_DNA"/>
</dbReference>
<evidence type="ECO:0000313" key="1">
    <source>
        <dbReference type="Araport" id="AT2G28426"/>
    </source>
</evidence>
<name>A0A654EWY5_ARATH</name>
<dbReference type="EMBL" id="CACRSJ010000105">
    <property type="protein sequence ID" value="VYS53786.1"/>
    <property type="molecule type" value="Genomic_DNA"/>
</dbReference>
<sequence>MSWTGSHQRGKHKFYGDPRRTILLLESHDVDAILLFCACAKAP</sequence>